<reference evidence="2 3" key="1">
    <citation type="submission" date="2016-10" db="EMBL/GenBank/DDBJ databases">
        <authorList>
            <person name="de Groot N.N."/>
        </authorList>
    </citation>
    <scope>NUCLEOTIDE SEQUENCE [LARGE SCALE GENOMIC DNA]</scope>
    <source>
        <strain evidence="2 3">CGMCC 4.7037</strain>
    </source>
</reference>
<keyword evidence="2" id="KW-0808">Transferase</keyword>
<dbReference type="InterPro" id="IPR002575">
    <property type="entry name" value="Aminoglycoside_PTrfase"/>
</dbReference>
<feature type="domain" description="Aminoglycoside phosphotransferase" evidence="1">
    <location>
        <begin position="13"/>
        <end position="107"/>
    </location>
</feature>
<dbReference type="RefSeq" id="WP_103958870.1">
    <property type="nucleotide sequence ID" value="NZ_FNVT01000008.1"/>
</dbReference>
<name>A0A1H6E5T4_9ACTN</name>
<feature type="domain" description="Aminoglycoside phosphotransferase" evidence="1">
    <location>
        <begin position="116"/>
        <end position="178"/>
    </location>
</feature>
<dbReference type="AlphaFoldDB" id="A0A1H6E5T4"/>
<dbReference type="OrthoDB" id="236897at2"/>
<dbReference type="SUPFAM" id="SSF56112">
    <property type="entry name" value="Protein kinase-like (PK-like)"/>
    <property type="match status" value="1"/>
</dbReference>
<protein>
    <submittedName>
        <fullName evidence="2">Phosphotransferase enzyme family protein</fullName>
    </submittedName>
</protein>
<dbReference type="Pfam" id="PF01636">
    <property type="entry name" value="APH"/>
    <property type="match status" value="2"/>
</dbReference>
<evidence type="ECO:0000313" key="2">
    <source>
        <dbReference type="EMBL" id="SEG92997.1"/>
    </source>
</evidence>
<keyword evidence="3" id="KW-1185">Reference proteome</keyword>
<dbReference type="Proteomes" id="UP000236732">
    <property type="component" value="Unassembled WGS sequence"/>
</dbReference>
<evidence type="ECO:0000313" key="3">
    <source>
        <dbReference type="Proteomes" id="UP000236732"/>
    </source>
</evidence>
<gene>
    <name evidence="2" type="ORF">SAMN05444920_1089</name>
</gene>
<dbReference type="InterPro" id="IPR011009">
    <property type="entry name" value="Kinase-like_dom_sf"/>
</dbReference>
<sequence length="256" mass="28867">MADEEILQDSAHRRVVRVGDTVRRPVHPWTPAVHALLRHLEEAGFPYSPRVLGIDEEGREILTYLDGESGPEGWAKVVGDAGLTSFARLLRDYHDVAAGFRPPQGLTWSSGEAEPREDEVICHGDFGPWNTVWRGERPVGILDWDYARPRPRLHDVAYALEYVAPFRDDAECLRRLRHPEPPDRRRRLELFAAAYGLTSTTGLVDAVIGVQEEVIEQVRLLAAAGRQPQAQWVAGGFLDEAGRKLAWSRANRHLFE</sequence>
<proteinExistence type="predicted"/>
<dbReference type="EMBL" id="FNVT01000008">
    <property type="protein sequence ID" value="SEG92997.1"/>
    <property type="molecule type" value="Genomic_DNA"/>
</dbReference>
<organism evidence="2 3">
    <name type="scientific">Nonomuraea solani</name>
    <dbReference type="NCBI Taxonomy" id="1144553"/>
    <lineage>
        <taxon>Bacteria</taxon>
        <taxon>Bacillati</taxon>
        <taxon>Actinomycetota</taxon>
        <taxon>Actinomycetes</taxon>
        <taxon>Streptosporangiales</taxon>
        <taxon>Streptosporangiaceae</taxon>
        <taxon>Nonomuraea</taxon>
    </lineage>
</organism>
<evidence type="ECO:0000259" key="1">
    <source>
        <dbReference type="Pfam" id="PF01636"/>
    </source>
</evidence>
<dbReference type="GO" id="GO:0016740">
    <property type="term" value="F:transferase activity"/>
    <property type="evidence" value="ECO:0007669"/>
    <property type="project" value="UniProtKB-KW"/>
</dbReference>
<accession>A0A1H6E5T4</accession>
<dbReference type="Gene3D" id="3.90.1200.10">
    <property type="match status" value="1"/>
</dbReference>